<reference evidence="1 2" key="1">
    <citation type="journal article" date="2016" name="Nat. Commun.">
        <title>Ectomycorrhizal ecology is imprinted in the genome of the dominant symbiotic fungus Cenococcum geophilum.</title>
        <authorList>
            <consortium name="DOE Joint Genome Institute"/>
            <person name="Peter M."/>
            <person name="Kohler A."/>
            <person name="Ohm R.A."/>
            <person name="Kuo A."/>
            <person name="Krutzmann J."/>
            <person name="Morin E."/>
            <person name="Arend M."/>
            <person name="Barry K.W."/>
            <person name="Binder M."/>
            <person name="Choi C."/>
            <person name="Clum A."/>
            <person name="Copeland A."/>
            <person name="Grisel N."/>
            <person name="Haridas S."/>
            <person name="Kipfer T."/>
            <person name="LaButti K."/>
            <person name="Lindquist E."/>
            <person name="Lipzen A."/>
            <person name="Maire R."/>
            <person name="Meier B."/>
            <person name="Mihaltcheva S."/>
            <person name="Molinier V."/>
            <person name="Murat C."/>
            <person name="Poggeler S."/>
            <person name="Quandt C.A."/>
            <person name="Sperisen C."/>
            <person name="Tritt A."/>
            <person name="Tisserant E."/>
            <person name="Crous P.W."/>
            <person name="Henrissat B."/>
            <person name="Nehls U."/>
            <person name="Egli S."/>
            <person name="Spatafora J.W."/>
            <person name="Grigoriev I.V."/>
            <person name="Martin F.M."/>
        </authorList>
    </citation>
    <scope>NUCLEOTIDE SEQUENCE [LARGE SCALE GENOMIC DNA]</scope>
    <source>
        <strain evidence="1 2">CBS 459.81</strain>
    </source>
</reference>
<sequence>MASLNTSTTSSCNEPVCFEKEFWKHRFFIWHPDTSWYPAFARLVKENQLPASFCAFDDDLDRLCLYMRSMREGLIKKENAKNILFHILIPAWAPVQITAPLHFPEDLYPLQNRGAERTGEAAPDGSLHDVSNVLDPNHDNIKSTVAAISTLSGIHGSSWYASCLLATACVPVGGLLLTLPVYAATAGSGMLAAFVAADKAGTSLAVLPPRILGSTHRL</sequence>
<gene>
    <name evidence="1" type="ORF">K432DRAFT_430314</name>
</gene>
<dbReference type="EMBL" id="KV745610">
    <property type="protein sequence ID" value="OCK73942.1"/>
    <property type="molecule type" value="Genomic_DNA"/>
</dbReference>
<dbReference type="OrthoDB" id="3935446at2759"/>
<evidence type="ECO:0000313" key="1">
    <source>
        <dbReference type="EMBL" id="OCK73942.1"/>
    </source>
</evidence>
<evidence type="ECO:0000313" key="2">
    <source>
        <dbReference type="Proteomes" id="UP000250266"/>
    </source>
</evidence>
<keyword evidence="2" id="KW-1185">Reference proteome</keyword>
<proteinExistence type="predicted"/>
<accession>A0A8E2DY91</accession>
<protein>
    <submittedName>
        <fullName evidence="1">Uncharacterized protein</fullName>
    </submittedName>
</protein>
<dbReference type="Pfam" id="PF20219">
    <property type="entry name" value="DUF6579"/>
    <property type="match status" value="1"/>
</dbReference>
<organism evidence="1 2">
    <name type="scientific">Lepidopterella palustris CBS 459.81</name>
    <dbReference type="NCBI Taxonomy" id="1314670"/>
    <lineage>
        <taxon>Eukaryota</taxon>
        <taxon>Fungi</taxon>
        <taxon>Dikarya</taxon>
        <taxon>Ascomycota</taxon>
        <taxon>Pezizomycotina</taxon>
        <taxon>Dothideomycetes</taxon>
        <taxon>Pleosporomycetidae</taxon>
        <taxon>Mytilinidiales</taxon>
        <taxon>Argynnaceae</taxon>
        <taxon>Lepidopterella</taxon>
    </lineage>
</organism>
<dbReference type="AlphaFoldDB" id="A0A8E2DY91"/>
<dbReference type="InterPro" id="IPR046486">
    <property type="entry name" value="DUF6579"/>
</dbReference>
<name>A0A8E2DY91_9PEZI</name>
<dbReference type="Proteomes" id="UP000250266">
    <property type="component" value="Unassembled WGS sequence"/>
</dbReference>